<dbReference type="InterPro" id="IPR050645">
    <property type="entry name" value="Histidine_acid_phosphatase"/>
</dbReference>
<dbReference type="InterPro" id="IPR029033">
    <property type="entry name" value="His_PPase_superfam"/>
</dbReference>
<dbReference type="EC" id="3.1.3.2" evidence="3"/>
<evidence type="ECO:0000256" key="7">
    <source>
        <dbReference type="ARBA" id="ARBA00023180"/>
    </source>
</evidence>
<dbReference type="AlphaFoldDB" id="A0A6P7GMN0"/>
<evidence type="ECO:0000256" key="1">
    <source>
        <dbReference type="ARBA" id="ARBA00000032"/>
    </source>
</evidence>
<reference evidence="8" key="1">
    <citation type="submission" date="2025-08" db="UniProtKB">
        <authorList>
            <consortium name="RefSeq"/>
        </authorList>
    </citation>
    <scope>IDENTIFICATION</scope>
    <source>
        <tissue evidence="8">Whole insect</tissue>
    </source>
</reference>
<gene>
    <name evidence="8" type="primary">LOC114338653</name>
</gene>
<comment type="catalytic activity">
    <reaction evidence="1">
        <text>a phosphate monoester + H2O = an alcohol + phosphate</text>
        <dbReference type="Rhea" id="RHEA:15017"/>
        <dbReference type="ChEBI" id="CHEBI:15377"/>
        <dbReference type="ChEBI" id="CHEBI:30879"/>
        <dbReference type="ChEBI" id="CHEBI:43474"/>
        <dbReference type="ChEBI" id="CHEBI:67140"/>
        <dbReference type="EC" id="3.1.3.2"/>
    </reaction>
</comment>
<keyword evidence="5" id="KW-0378">Hydrolase</keyword>
<organism evidence="8">
    <name type="scientific">Diabrotica virgifera virgifera</name>
    <name type="common">western corn rootworm</name>
    <dbReference type="NCBI Taxonomy" id="50390"/>
    <lineage>
        <taxon>Eukaryota</taxon>
        <taxon>Metazoa</taxon>
        <taxon>Ecdysozoa</taxon>
        <taxon>Arthropoda</taxon>
        <taxon>Hexapoda</taxon>
        <taxon>Insecta</taxon>
        <taxon>Pterygota</taxon>
        <taxon>Neoptera</taxon>
        <taxon>Endopterygota</taxon>
        <taxon>Coleoptera</taxon>
        <taxon>Polyphaga</taxon>
        <taxon>Cucujiformia</taxon>
        <taxon>Chrysomeloidea</taxon>
        <taxon>Chrysomelidae</taxon>
        <taxon>Galerucinae</taxon>
        <taxon>Diabroticina</taxon>
        <taxon>Diabroticites</taxon>
        <taxon>Diabrotica</taxon>
    </lineage>
</organism>
<dbReference type="RefSeq" id="XP_028145055.1">
    <property type="nucleotide sequence ID" value="XM_028289254.1"/>
</dbReference>
<name>A0A6P7GMN0_DIAVI</name>
<protein>
    <recommendedName>
        <fullName evidence="3">acid phosphatase</fullName>
        <ecNumber evidence="3">3.1.3.2</ecNumber>
    </recommendedName>
</protein>
<evidence type="ECO:0000256" key="3">
    <source>
        <dbReference type="ARBA" id="ARBA00012646"/>
    </source>
</evidence>
<dbReference type="CDD" id="cd07061">
    <property type="entry name" value="HP_HAP_like"/>
    <property type="match status" value="1"/>
</dbReference>
<dbReference type="SUPFAM" id="SSF53254">
    <property type="entry name" value="Phosphoglycerate mutase-like"/>
    <property type="match status" value="1"/>
</dbReference>
<evidence type="ECO:0000256" key="4">
    <source>
        <dbReference type="ARBA" id="ARBA00022729"/>
    </source>
</evidence>
<dbReference type="InterPro" id="IPR033379">
    <property type="entry name" value="Acid_Pase_AS"/>
</dbReference>
<keyword evidence="7" id="KW-0325">Glycoprotein</keyword>
<dbReference type="PROSITE" id="PS00616">
    <property type="entry name" value="HIS_ACID_PHOSPHAT_1"/>
    <property type="match status" value="1"/>
</dbReference>
<dbReference type="PANTHER" id="PTHR11567:SF211">
    <property type="entry name" value="PROSTATIC ACID PHOSPHATASE"/>
    <property type="match status" value="1"/>
</dbReference>
<evidence type="ECO:0000256" key="5">
    <source>
        <dbReference type="ARBA" id="ARBA00022801"/>
    </source>
</evidence>
<dbReference type="Gene3D" id="3.40.50.1240">
    <property type="entry name" value="Phosphoglycerate mutase-like"/>
    <property type="match status" value="1"/>
</dbReference>
<comment type="similarity">
    <text evidence="2">Belongs to the histidine acid phosphatase family.</text>
</comment>
<evidence type="ECO:0000313" key="8">
    <source>
        <dbReference type="RefSeq" id="XP_028145055.1"/>
    </source>
</evidence>
<keyword evidence="6" id="KW-1015">Disulfide bond</keyword>
<dbReference type="InParanoid" id="A0A6P7GMN0"/>
<evidence type="ECO:0000256" key="2">
    <source>
        <dbReference type="ARBA" id="ARBA00005375"/>
    </source>
</evidence>
<dbReference type="InterPro" id="IPR000560">
    <property type="entry name" value="His_Pase_clade-2"/>
</dbReference>
<proteinExistence type="inferred from homology"/>
<keyword evidence="4" id="KW-0732">Signal</keyword>
<dbReference type="Pfam" id="PF00328">
    <property type="entry name" value="His_Phos_2"/>
    <property type="match status" value="1"/>
</dbReference>
<evidence type="ECO:0000256" key="6">
    <source>
        <dbReference type="ARBA" id="ARBA00023157"/>
    </source>
</evidence>
<sequence>MEISSKSEAEMIPEEIRETAKAAIYELLPMFRHGNRTPNGEEELYPRDPYLNKTYFPYGLGQLTNAGKRKQYLVGLELRKRYDRFLGDYYYPQLIDARSTHYNRTKMSLELVLAGLFPPRKEDEVLGMPWQPVPYNYFPVKQDDILLGSNCPKYSELYKKYTSRPSVQEKFMKHGETFKYISEHTGLNITTFKGIYNLHFGLSTEEEFGLKLPDWTKSVWPEPMTKLFPEEYYIAMGTADMRRIAIGNFLKKLLDDTKAKIADHRKLGRKMYLYSAHESTLSYLMIALRIFEKHIPTYGAYVAMELHQIRGVYGFKIFYKKWDGSGLRLVEMPGCKEFCPLDVFTALLADNLPTSDNMCGN</sequence>
<accession>A0A6P7GMN0</accession>
<dbReference type="PANTHER" id="PTHR11567">
    <property type="entry name" value="ACID PHOSPHATASE-RELATED"/>
    <property type="match status" value="1"/>
</dbReference>
<dbReference type="GO" id="GO:0003993">
    <property type="term" value="F:acid phosphatase activity"/>
    <property type="evidence" value="ECO:0007669"/>
    <property type="project" value="UniProtKB-EC"/>
</dbReference>